<accession>A0A285T558</accession>
<name>A0A285T558_9FIRM</name>
<dbReference type="PROSITE" id="PS51352">
    <property type="entry name" value="THIOREDOXIN_2"/>
    <property type="match status" value="1"/>
</dbReference>
<dbReference type="SUPFAM" id="SSF52833">
    <property type="entry name" value="Thioredoxin-like"/>
    <property type="match status" value="1"/>
</dbReference>
<dbReference type="CDD" id="cd02947">
    <property type="entry name" value="TRX_family"/>
    <property type="match status" value="1"/>
</dbReference>
<dbReference type="InterPro" id="IPR036249">
    <property type="entry name" value="Thioredoxin-like_sf"/>
</dbReference>
<dbReference type="RefSeq" id="WP_033154927.1">
    <property type="nucleotide sequence ID" value="NZ_OBMR01000014.1"/>
</dbReference>
<organism evidence="2 3">
    <name type="scientific">Pseudobutyrivibrio ruminis DSM 9787</name>
    <dbReference type="NCBI Taxonomy" id="1123011"/>
    <lineage>
        <taxon>Bacteria</taxon>
        <taxon>Bacillati</taxon>
        <taxon>Bacillota</taxon>
        <taxon>Clostridia</taxon>
        <taxon>Lachnospirales</taxon>
        <taxon>Lachnospiraceae</taxon>
        <taxon>Pseudobutyrivibrio</taxon>
    </lineage>
</organism>
<sequence length="107" mass="12152">MIDIKAGETIQELVCKHSIVLFQFSSKSCTPCVAIRQRIEAWLSNHEQIEARHISIDEQPELAAQNDVLSFPTVVVYVEGQVAIRESGYFSLDEIFAKLERLIELMS</sequence>
<protein>
    <submittedName>
        <fullName evidence="2">Thioredoxin</fullName>
    </submittedName>
</protein>
<dbReference type="PROSITE" id="PS51354">
    <property type="entry name" value="GLUTAREDOXIN_2"/>
    <property type="match status" value="1"/>
</dbReference>
<dbReference type="Pfam" id="PF00085">
    <property type="entry name" value="Thioredoxin"/>
    <property type="match status" value="1"/>
</dbReference>
<feature type="domain" description="Thioredoxin" evidence="1">
    <location>
        <begin position="1"/>
        <end position="104"/>
    </location>
</feature>
<reference evidence="2 3" key="1">
    <citation type="submission" date="2017-08" db="EMBL/GenBank/DDBJ databases">
        <authorList>
            <person name="de Groot N.N."/>
        </authorList>
    </citation>
    <scope>NUCLEOTIDE SEQUENCE [LARGE SCALE GENOMIC DNA]</scope>
    <source>
        <strain evidence="2 3">DSM 9787</strain>
    </source>
</reference>
<dbReference type="Gene3D" id="3.40.30.10">
    <property type="entry name" value="Glutaredoxin"/>
    <property type="match status" value="1"/>
</dbReference>
<gene>
    <name evidence="2" type="ORF">SAMN02910411_0424</name>
</gene>
<evidence type="ECO:0000313" key="3">
    <source>
        <dbReference type="Proteomes" id="UP000219563"/>
    </source>
</evidence>
<dbReference type="AlphaFoldDB" id="A0A285T558"/>
<proteinExistence type="predicted"/>
<evidence type="ECO:0000259" key="1">
    <source>
        <dbReference type="PROSITE" id="PS51352"/>
    </source>
</evidence>
<dbReference type="InterPro" id="IPR013766">
    <property type="entry name" value="Thioredoxin_domain"/>
</dbReference>
<evidence type="ECO:0000313" key="2">
    <source>
        <dbReference type="EMBL" id="SOC16509.1"/>
    </source>
</evidence>
<dbReference type="EMBL" id="OBMR01000014">
    <property type="protein sequence ID" value="SOC16509.1"/>
    <property type="molecule type" value="Genomic_DNA"/>
</dbReference>
<dbReference type="Proteomes" id="UP000219563">
    <property type="component" value="Unassembled WGS sequence"/>
</dbReference>